<evidence type="ECO:0000313" key="3">
    <source>
        <dbReference type="Proteomes" id="UP000290331"/>
    </source>
</evidence>
<dbReference type="GeneID" id="60324610"/>
<keyword evidence="1" id="KW-0812">Transmembrane</keyword>
<organism evidence="2 3">
    <name type="scientific">Mycobacterium phage KiSi</name>
    <dbReference type="NCBI Taxonomy" id="2507856"/>
    <lineage>
        <taxon>Viruses</taxon>
        <taxon>Duplodnaviria</taxon>
        <taxon>Heunggongvirae</taxon>
        <taxon>Uroviricota</taxon>
        <taxon>Caudoviricetes</taxon>
        <taxon>Weiservirinae</taxon>
        <taxon>Anayavirus</taxon>
        <taxon>Anayavirus kisi</taxon>
    </lineage>
</organism>
<protein>
    <submittedName>
        <fullName evidence="2">Uncharacterized protein</fullName>
    </submittedName>
</protein>
<dbReference type="Proteomes" id="UP000290331">
    <property type="component" value="Segment"/>
</dbReference>
<dbReference type="KEGG" id="vg:60324610"/>
<sequence>MAAPYCLPCNRHHVGDCPPGERAGAILGTLMLLLVSIVIGLAFAGQAVGMWFW</sequence>
<feature type="transmembrane region" description="Helical" evidence="1">
    <location>
        <begin position="30"/>
        <end position="52"/>
    </location>
</feature>
<name>A0A410TBN9_9CAUD</name>
<evidence type="ECO:0000256" key="1">
    <source>
        <dbReference type="SAM" id="Phobius"/>
    </source>
</evidence>
<keyword evidence="1" id="KW-0472">Membrane</keyword>
<dbReference type="RefSeq" id="YP_009953143.1">
    <property type="nucleotide sequence ID" value="NC_051619.1"/>
</dbReference>
<keyword evidence="1" id="KW-1133">Transmembrane helix</keyword>
<gene>
    <name evidence="2" type="primary">52</name>
    <name evidence="2" type="ORF">SEA_KISI_52</name>
</gene>
<accession>A0A410TBN9</accession>
<reference evidence="2 3" key="1">
    <citation type="submission" date="2019-01" db="EMBL/GenBank/DDBJ databases">
        <authorList>
            <person name="Kinder M."/>
            <person name="Sitio E."/>
            <person name="Ackerson L."/>
            <person name="Anderson L."/>
            <person name="Cottrell A."/>
            <person name="Eggleston T."/>
            <person name="Kiefer A."/>
            <person name="Ukcamaj A."/>
            <person name="Vendrell P."/>
            <person name="Waytashek C."/>
            <person name="Yeo A."/>
            <person name="Braley A.B."/>
            <person name="Ettinger A.-S.H."/>
            <person name="Ettinger W.F."/>
            <person name="Anders K.R."/>
            <person name="Bradley K.W."/>
            <person name="Asai D.J."/>
            <person name="Bowman C.A."/>
            <person name="Russell D.A."/>
            <person name="Pope W.H."/>
            <person name="Jacobs-Sera D."/>
            <person name="Hendrix R.W."/>
            <person name="Hatfull G.F."/>
        </authorList>
    </citation>
    <scope>NUCLEOTIDE SEQUENCE [LARGE SCALE GENOMIC DNA]</scope>
</reference>
<evidence type="ECO:0000313" key="2">
    <source>
        <dbReference type="EMBL" id="QAU06470.1"/>
    </source>
</evidence>
<proteinExistence type="predicted"/>
<keyword evidence="3" id="KW-1185">Reference proteome</keyword>
<dbReference type="EMBL" id="MK376955">
    <property type="protein sequence ID" value="QAU06470.1"/>
    <property type="molecule type" value="Genomic_DNA"/>
</dbReference>